<gene>
    <name evidence="1" type="ORF">DFO67_10350</name>
</gene>
<dbReference type="EMBL" id="SOEC01000003">
    <property type="protein sequence ID" value="TDX31453.1"/>
    <property type="molecule type" value="Genomic_DNA"/>
</dbReference>
<dbReference type="RefSeq" id="WP_134016211.1">
    <property type="nucleotide sequence ID" value="NZ_SOEC01000003.1"/>
</dbReference>
<sequence length="100" mass="11120">MAELQRFFIDVRNEDQESDSVVIRLERDTHRYTAQAEHGGALMAQCEGHTAVEALTSCLQQVGVVDDTRRVVGLRQEGDSLVSEAEFDKSCRDVGIIVPD</sequence>
<comment type="caution">
    <text evidence="1">The sequence shown here is derived from an EMBL/GenBank/DDBJ whole genome shotgun (WGS) entry which is preliminary data.</text>
</comment>
<evidence type="ECO:0000313" key="1">
    <source>
        <dbReference type="EMBL" id="TDX31453.1"/>
    </source>
</evidence>
<reference evidence="1 2" key="1">
    <citation type="submission" date="2019-03" db="EMBL/GenBank/DDBJ databases">
        <title>Freshwater and sediment microbial communities from various areas in North America, analyzing microbe dynamics in response to fracking.</title>
        <authorList>
            <person name="Lamendella R."/>
        </authorList>
    </citation>
    <scope>NUCLEOTIDE SEQUENCE [LARGE SCALE GENOMIC DNA]</scope>
    <source>
        <strain evidence="1 2">6_TX</strain>
    </source>
</reference>
<organism evidence="1 2">
    <name type="scientific">Modicisalibacter xianhensis</name>
    <dbReference type="NCBI Taxonomy" id="442341"/>
    <lineage>
        <taxon>Bacteria</taxon>
        <taxon>Pseudomonadati</taxon>
        <taxon>Pseudomonadota</taxon>
        <taxon>Gammaproteobacteria</taxon>
        <taxon>Oceanospirillales</taxon>
        <taxon>Halomonadaceae</taxon>
        <taxon>Modicisalibacter</taxon>
    </lineage>
</organism>
<protein>
    <submittedName>
        <fullName evidence="1">Uncharacterized protein</fullName>
    </submittedName>
</protein>
<name>A0A4R8G0D5_9GAMM</name>
<evidence type="ECO:0000313" key="2">
    <source>
        <dbReference type="Proteomes" id="UP000294489"/>
    </source>
</evidence>
<dbReference type="Proteomes" id="UP000294489">
    <property type="component" value="Unassembled WGS sequence"/>
</dbReference>
<dbReference type="AlphaFoldDB" id="A0A4R8G0D5"/>
<accession>A0A4R8G0D5</accession>
<proteinExistence type="predicted"/>